<keyword evidence="2" id="KW-1185">Reference proteome</keyword>
<sequence length="140" mass="15577">MSVNWAMLSSEQGDPILLAGEKGRLYTQDKIKVVLNDQTSNWEVKGRIWVSNQRIVVISESGSFRTLNIPLTSLRNFKLEQPWFSANYVSGTIIPTPGGGLQRTSTLTLTFTEGGAIEFTNIYRNLMEQIAIGGTVIIRI</sequence>
<name>A0A8H7RU69_9FUNG</name>
<protein>
    <submittedName>
        <fullName evidence="1">Uncharacterized protein</fullName>
    </submittedName>
</protein>
<dbReference type="PANTHER" id="PTHR31606">
    <property type="entry name" value="WW DOMAIN BINDING PROTEIN 2, ISOFORM E"/>
    <property type="match status" value="1"/>
</dbReference>
<reference evidence="1 2" key="1">
    <citation type="submission" date="2020-12" db="EMBL/GenBank/DDBJ databases">
        <title>Metabolic potential, ecology and presence of endohyphal bacteria is reflected in genomic diversity of Mucoromycotina.</title>
        <authorList>
            <person name="Muszewska A."/>
            <person name="Okrasinska A."/>
            <person name="Steczkiewicz K."/>
            <person name="Drgas O."/>
            <person name="Orlowska M."/>
            <person name="Perlinska-Lenart U."/>
            <person name="Aleksandrzak-Piekarczyk T."/>
            <person name="Szatraj K."/>
            <person name="Zielenkiewicz U."/>
            <person name="Pilsyk S."/>
            <person name="Malc E."/>
            <person name="Mieczkowski P."/>
            <person name="Kruszewska J.S."/>
            <person name="Biernat P."/>
            <person name="Pawlowska J."/>
        </authorList>
    </citation>
    <scope>NUCLEOTIDE SEQUENCE [LARGE SCALE GENOMIC DNA]</scope>
    <source>
        <strain evidence="1 2">CBS 142.35</strain>
    </source>
</reference>
<dbReference type="PANTHER" id="PTHR31606:SF1">
    <property type="entry name" value="WW DOMAIN BINDING PROTEIN 2, ISOFORM E"/>
    <property type="match status" value="1"/>
</dbReference>
<dbReference type="InterPro" id="IPR044852">
    <property type="entry name" value="WBP2-like"/>
</dbReference>
<comment type="caution">
    <text evidence="1">The sequence shown here is derived from an EMBL/GenBank/DDBJ whole genome shotgun (WGS) entry which is preliminary data.</text>
</comment>
<proteinExistence type="predicted"/>
<evidence type="ECO:0000313" key="2">
    <source>
        <dbReference type="Proteomes" id="UP000646827"/>
    </source>
</evidence>
<accession>A0A8H7RU69</accession>
<dbReference type="EMBL" id="JAEPRB010000474">
    <property type="protein sequence ID" value="KAG2215941.1"/>
    <property type="molecule type" value="Genomic_DNA"/>
</dbReference>
<dbReference type="GO" id="GO:0005634">
    <property type="term" value="C:nucleus"/>
    <property type="evidence" value="ECO:0007669"/>
    <property type="project" value="TreeGrafter"/>
</dbReference>
<dbReference type="Proteomes" id="UP000646827">
    <property type="component" value="Unassembled WGS sequence"/>
</dbReference>
<dbReference type="GO" id="GO:0003713">
    <property type="term" value="F:transcription coactivator activity"/>
    <property type="evidence" value="ECO:0007669"/>
    <property type="project" value="InterPro"/>
</dbReference>
<dbReference type="SUPFAM" id="SSF50729">
    <property type="entry name" value="PH domain-like"/>
    <property type="match status" value="1"/>
</dbReference>
<evidence type="ECO:0000313" key="1">
    <source>
        <dbReference type="EMBL" id="KAG2215941.1"/>
    </source>
</evidence>
<dbReference type="AlphaFoldDB" id="A0A8H7RU69"/>
<dbReference type="CDD" id="cd13214">
    <property type="entry name" value="PH-GRAM_WBP2"/>
    <property type="match status" value="1"/>
</dbReference>
<dbReference type="GO" id="GO:0031490">
    <property type="term" value="F:chromatin DNA binding"/>
    <property type="evidence" value="ECO:0007669"/>
    <property type="project" value="TreeGrafter"/>
</dbReference>
<dbReference type="OrthoDB" id="1259151at2759"/>
<gene>
    <name evidence="1" type="ORF">INT45_012325</name>
</gene>
<organism evidence="1 2">
    <name type="scientific">Circinella minor</name>
    <dbReference type="NCBI Taxonomy" id="1195481"/>
    <lineage>
        <taxon>Eukaryota</taxon>
        <taxon>Fungi</taxon>
        <taxon>Fungi incertae sedis</taxon>
        <taxon>Mucoromycota</taxon>
        <taxon>Mucoromycotina</taxon>
        <taxon>Mucoromycetes</taxon>
        <taxon>Mucorales</taxon>
        <taxon>Lichtheimiaceae</taxon>
        <taxon>Circinella</taxon>
    </lineage>
</organism>